<accession>A0A421BQU9</accession>
<keyword evidence="3 6" id="KW-0378">Hydrolase</keyword>
<evidence type="ECO:0000256" key="2">
    <source>
        <dbReference type="ARBA" id="ARBA00022723"/>
    </source>
</evidence>
<dbReference type="FunFam" id="3.20.20.140:FF:000014">
    <property type="entry name" value="5-methylthioadenosine/S-adenosylhomocysteine deaminase"/>
    <property type="match status" value="1"/>
</dbReference>
<dbReference type="GO" id="GO:0102127">
    <property type="term" value="F:8-oxoguanine deaminase activity"/>
    <property type="evidence" value="ECO:0007669"/>
    <property type="project" value="UniProtKB-EC"/>
</dbReference>
<dbReference type="InterPro" id="IPR050287">
    <property type="entry name" value="MTA/SAH_deaminase"/>
</dbReference>
<evidence type="ECO:0000313" key="6">
    <source>
        <dbReference type="EMBL" id="RLL65339.1"/>
    </source>
</evidence>
<dbReference type="InterPro" id="IPR011059">
    <property type="entry name" value="Metal-dep_hydrolase_composite"/>
</dbReference>
<evidence type="ECO:0000256" key="4">
    <source>
        <dbReference type="ARBA" id="ARBA00022833"/>
    </source>
</evidence>
<dbReference type="Proteomes" id="UP000279673">
    <property type="component" value="Unassembled WGS sequence"/>
</dbReference>
<evidence type="ECO:0000256" key="3">
    <source>
        <dbReference type="ARBA" id="ARBA00022801"/>
    </source>
</evidence>
<keyword evidence="7" id="KW-1185">Reference proteome</keyword>
<dbReference type="EC" id="3.5.4.32" evidence="6"/>
<evidence type="ECO:0000259" key="5">
    <source>
        <dbReference type="Pfam" id="PF01979"/>
    </source>
</evidence>
<comment type="similarity">
    <text evidence="1">Belongs to the metallo-dependent hydrolases superfamily. ATZ/TRZ family.</text>
</comment>
<dbReference type="Gene3D" id="3.20.20.140">
    <property type="entry name" value="Metal-dependent hydrolases"/>
    <property type="match status" value="1"/>
</dbReference>
<name>A0A421BQU9_9RHOB</name>
<protein>
    <submittedName>
        <fullName evidence="6">8-oxoguanine deaminase</fullName>
        <ecNumber evidence="6">3.5.4.32</ecNumber>
    </submittedName>
</protein>
<gene>
    <name evidence="6" type="ORF">DYS74_08460</name>
</gene>
<keyword evidence="4" id="KW-0862">Zinc</keyword>
<dbReference type="NCBIfam" id="NF006055">
    <property type="entry name" value="PRK08203.1"/>
    <property type="match status" value="1"/>
</dbReference>
<dbReference type="RefSeq" id="WP_121532805.1">
    <property type="nucleotide sequence ID" value="NZ_RCHI01000006.1"/>
</dbReference>
<dbReference type="SUPFAM" id="SSF51338">
    <property type="entry name" value="Composite domain of metallo-dependent hydrolases"/>
    <property type="match status" value="1"/>
</dbReference>
<feature type="domain" description="Amidohydrolase-related" evidence="5">
    <location>
        <begin position="54"/>
        <end position="418"/>
    </location>
</feature>
<dbReference type="CDD" id="cd01298">
    <property type="entry name" value="ATZ_TRZ_like"/>
    <property type="match status" value="1"/>
</dbReference>
<dbReference type="AlphaFoldDB" id="A0A421BQU9"/>
<dbReference type="InterPro" id="IPR006680">
    <property type="entry name" value="Amidohydro-rel"/>
</dbReference>
<keyword evidence="2" id="KW-0479">Metal-binding</keyword>
<dbReference type="Pfam" id="PF01979">
    <property type="entry name" value="Amidohydro_1"/>
    <property type="match status" value="1"/>
</dbReference>
<sequence length="445" mass="46952">MREIVIRGAEVVVTMDGARRELKGADVLVRGGVIAAVGEGLGSAGEVVSARGCVVTPGLVNTHHHLYQSLTRAVPGGQDALLFGWLTTLYPIWAKMGPEEIRVSALTGLAELALSGCTLTSDHLYLFPNGARLEDTIAAAGEIGLRFHPTRGAMSIGESAGGLPPDSLVEREEAILNDCIRVIDAFHDPRPGAMVRVGVAPCSPFSVSRGLMRDAALLARDKGVMLHTHLAENDEDIAYSLAQFGCRPGQYAEDLGWTGDDVWHAHCVKLDTAEIDLFARSRTGVAHCPCSNCRLGSGIAPVRAMRDAGVRVGLGVDGSASNDAGNLIGEARQAMLLQRVQNGADAMSVREALEIATLGGAQVLGRDDCGSLAPGQRADIAVWDVSGLEAAGAWDPVAALLLAGPPRVRHLFVEGRQVVRDGRLTTIDLPRVIEEQTRLARALAG</sequence>
<dbReference type="InterPro" id="IPR032466">
    <property type="entry name" value="Metal_Hydrolase"/>
</dbReference>
<dbReference type="GO" id="GO:0019239">
    <property type="term" value="F:deaminase activity"/>
    <property type="evidence" value="ECO:0007669"/>
    <property type="project" value="UniProtKB-ARBA"/>
</dbReference>
<comment type="caution">
    <text evidence="6">The sequence shown here is derived from an EMBL/GenBank/DDBJ whole genome shotgun (WGS) entry which is preliminary data.</text>
</comment>
<dbReference type="SUPFAM" id="SSF51556">
    <property type="entry name" value="Metallo-dependent hydrolases"/>
    <property type="match status" value="1"/>
</dbReference>
<dbReference type="GO" id="GO:0046872">
    <property type="term" value="F:metal ion binding"/>
    <property type="evidence" value="ECO:0007669"/>
    <property type="project" value="UniProtKB-KW"/>
</dbReference>
<dbReference type="EMBL" id="RCHI01000006">
    <property type="protein sequence ID" value="RLL65339.1"/>
    <property type="molecule type" value="Genomic_DNA"/>
</dbReference>
<dbReference type="PANTHER" id="PTHR43794">
    <property type="entry name" value="AMINOHYDROLASE SSNA-RELATED"/>
    <property type="match status" value="1"/>
</dbReference>
<dbReference type="Gene3D" id="2.30.40.10">
    <property type="entry name" value="Urease, subunit C, domain 1"/>
    <property type="match status" value="1"/>
</dbReference>
<proteinExistence type="inferred from homology"/>
<evidence type="ECO:0000313" key="7">
    <source>
        <dbReference type="Proteomes" id="UP000279673"/>
    </source>
</evidence>
<dbReference type="PANTHER" id="PTHR43794:SF11">
    <property type="entry name" value="AMIDOHYDROLASE-RELATED DOMAIN-CONTAINING PROTEIN"/>
    <property type="match status" value="1"/>
</dbReference>
<reference evidence="6 7" key="1">
    <citation type="submission" date="2018-10" db="EMBL/GenBank/DDBJ databases">
        <title>Rhodobacter sp . BO-81.</title>
        <authorList>
            <person name="Im W.T."/>
        </authorList>
    </citation>
    <scope>NUCLEOTIDE SEQUENCE [LARGE SCALE GENOMIC DNA]</scope>
    <source>
        <strain evidence="6 7">BO-81</strain>
    </source>
</reference>
<evidence type="ECO:0000256" key="1">
    <source>
        <dbReference type="ARBA" id="ARBA00006745"/>
    </source>
</evidence>
<organism evidence="6 7">
    <name type="scientific">Paenirhodobacter hankyongi</name>
    <dbReference type="NCBI Taxonomy" id="2294033"/>
    <lineage>
        <taxon>Bacteria</taxon>
        <taxon>Pseudomonadati</taxon>
        <taxon>Pseudomonadota</taxon>
        <taxon>Alphaproteobacteria</taxon>
        <taxon>Rhodobacterales</taxon>
        <taxon>Rhodobacter group</taxon>
        <taxon>Paenirhodobacter</taxon>
    </lineage>
</organism>